<dbReference type="EMBL" id="CP000252">
    <property type="protein sequence ID" value="ABC76654.1"/>
    <property type="molecule type" value="Genomic_DNA"/>
</dbReference>
<keyword evidence="2" id="KW-1185">Reference proteome</keyword>
<dbReference type="AlphaFoldDB" id="Q2LRE6"/>
<dbReference type="InParanoid" id="Q2LRE6"/>
<sequence length="52" mass="5974">MTSNKFLILTCHRAFPMPEYLQSIQTAGIHSQFRKVKCIEIPVIPVRDEKSA</sequence>
<organism evidence="1 2">
    <name type="scientific">Syntrophus aciditrophicus (strain SB)</name>
    <dbReference type="NCBI Taxonomy" id="56780"/>
    <lineage>
        <taxon>Bacteria</taxon>
        <taxon>Pseudomonadati</taxon>
        <taxon>Thermodesulfobacteriota</taxon>
        <taxon>Syntrophia</taxon>
        <taxon>Syntrophales</taxon>
        <taxon>Syntrophaceae</taxon>
        <taxon>Syntrophus</taxon>
    </lineage>
</organism>
<dbReference type="STRING" id="56780.SYN_03137"/>
<protein>
    <submittedName>
        <fullName evidence="1">Hypothetical cytosolic protein</fullName>
    </submittedName>
</protein>
<proteinExistence type="predicted"/>
<name>Q2LRE6_SYNAS</name>
<gene>
    <name evidence="1" type="ORF">SYN_03137</name>
</gene>
<evidence type="ECO:0000313" key="2">
    <source>
        <dbReference type="Proteomes" id="UP000001933"/>
    </source>
</evidence>
<reference evidence="1 2" key="1">
    <citation type="journal article" date="2007" name="Proc. Natl. Acad. Sci. U.S.A.">
        <title>The genome of Syntrophus aciditrophicus: life at the thermodynamic limit of microbial growth.</title>
        <authorList>
            <person name="McInerney M.J."/>
            <person name="Rohlin L."/>
            <person name="Mouttaki H."/>
            <person name="Kim U."/>
            <person name="Krupp R.S."/>
            <person name="Rios-Hernandez L."/>
            <person name="Sieber J."/>
            <person name="Struchtemeyer C.G."/>
            <person name="Bhattacharyya A."/>
            <person name="Campbell J.W."/>
            <person name="Gunsalus R.P."/>
        </authorList>
    </citation>
    <scope>NUCLEOTIDE SEQUENCE [LARGE SCALE GENOMIC DNA]</scope>
    <source>
        <strain evidence="1 2">SB</strain>
    </source>
</reference>
<dbReference type="KEGG" id="sat:SYN_03137"/>
<evidence type="ECO:0000313" key="1">
    <source>
        <dbReference type="EMBL" id="ABC76654.1"/>
    </source>
</evidence>
<accession>Q2LRE6</accession>
<dbReference type="Proteomes" id="UP000001933">
    <property type="component" value="Chromosome"/>
</dbReference>
<dbReference type="HOGENOM" id="CLU_3085523_0_0_7"/>